<keyword evidence="1" id="KW-1133">Transmembrane helix</keyword>
<gene>
    <name evidence="2" type="ORF">OE88DRAFT_524259</name>
</gene>
<dbReference type="AlphaFoldDB" id="A0A5C3MSG6"/>
<organism evidence="2 3">
    <name type="scientific">Heliocybe sulcata</name>
    <dbReference type="NCBI Taxonomy" id="5364"/>
    <lineage>
        <taxon>Eukaryota</taxon>
        <taxon>Fungi</taxon>
        <taxon>Dikarya</taxon>
        <taxon>Basidiomycota</taxon>
        <taxon>Agaricomycotina</taxon>
        <taxon>Agaricomycetes</taxon>
        <taxon>Gloeophyllales</taxon>
        <taxon>Gloeophyllaceae</taxon>
        <taxon>Heliocybe</taxon>
    </lineage>
</organism>
<reference evidence="2 3" key="1">
    <citation type="journal article" date="2019" name="Nat. Ecol. Evol.">
        <title>Megaphylogeny resolves global patterns of mushroom evolution.</title>
        <authorList>
            <person name="Varga T."/>
            <person name="Krizsan K."/>
            <person name="Foldi C."/>
            <person name="Dima B."/>
            <person name="Sanchez-Garcia M."/>
            <person name="Sanchez-Ramirez S."/>
            <person name="Szollosi G.J."/>
            <person name="Szarkandi J.G."/>
            <person name="Papp V."/>
            <person name="Albert L."/>
            <person name="Andreopoulos W."/>
            <person name="Angelini C."/>
            <person name="Antonin V."/>
            <person name="Barry K.W."/>
            <person name="Bougher N.L."/>
            <person name="Buchanan P."/>
            <person name="Buyck B."/>
            <person name="Bense V."/>
            <person name="Catcheside P."/>
            <person name="Chovatia M."/>
            <person name="Cooper J."/>
            <person name="Damon W."/>
            <person name="Desjardin D."/>
            <person name="Finy P."/>
            <person name="Geml J."/>
            <person name="Haridas S."/>
            <person name="Hughes K."/>
            <person name="Justo A."/>
            <person name="Karasinski D."/>
            <person name="Kautmanova I."/>
            <person name="Kiss B."/>
            <person name="Kocsube S."/>
            <person name="Kotiranta H."/>
            <person name="LaButti K.M."/>
            <person name="Lechner B.E."/>
            <person name="Liimatainen K."/>
            <person name="Lipzen A."/>
            <person name="Lukacs Z."/>
            <person name="Mihaltcheva S."/>
            <person name="Morgado L.N."/>
            <person name="Niskanen T."/>
            <person name="Noordeloos M.E."/>
            <person name="Ohm R.A."/>
            <person name="Ortiz-Santana B."/>
            <person name="Ovrebo C."/>
            <person name="Racz N."/>
            <person name="Riley R."/>
            <person name="Savchenko A."/>
            <person name="Shiryaev A."/>
            <person name="Soop K."/>
            <person name="Spirin V."/>
            <person name="Szebenyi C."/>
            <person name="Tomsovsky M."/>
            <person name="Tulloss R.E."/>
            <person name="Uehling J."/>
            <person name="Grigoriev I.V."/>
            <person name="Vagvolgyi C."/>
            <person name="Papp T."/>
            <person name="Martin F.M."/>
            <person name="Miettinen O."/>
            <person name="Hibbett D.S."/>
            <person name="Nagy L.G."/>
        </authorList>
    </citation>
    <scope>NUCLEOTIDE SEQUENCE [LARGE SCALE GENOMIC DNA]</scope>
    <source>
        <strain evidence="2 3">OMC1185</strain>
    </source>
</reference>
<evidence type="ECO:0000313" key="3">
    <source>
        <dbReference type="Proteomes" id="UP000305948"/>
    </source>
</evidence>
<protein>
    <submittedName>
        <fullName evidence="2">Uncharacterized protein</fullName>
    </submittedName>
</protein>
<keyword evidence="3" id="KW-1185">Reference proteome</keyword>
<accession>A0A5C3MSG6</accession>
<name>A0A5C3MSG6_9AGAM</name>
<evidence type="ECO:0000313" key="2">
    <source>
        <dbReference type="EMBL" id="TFK48419.1"/>
    </source>
</evidence>
<sequence>MMIVGVHRRRPLMRIYHLPNCRFCVTRAVYTESCCSCWNSKPRIWTHPRTLQQLVDLKYRVCRSKTPLCTFLVVVLSGLLVCLYYRPARLRKSHIISLLVLRHVAMCGYQTSRSRSVNSRCPPTRSH</sequence>
<keyword evidence="1" id="KW-0812">Transmembrane</keyword>
<evidence type="ECO:0000256" key="1">
    <source>
        <dbReference type="SAM" id="Phobius"/>
    </source>
</evidence>
<feature type="transmembrane region" description="Helical" evidence="1">
    <location>
        <begin position="68"/>
        <end position="87"/>
    </location>
</feature>
<dbReference type="Proteomes" id="UP000305948">
    <property type="component" value="Unassembled WGS sequence"/>
</dbReference>
<proteinExistence type="predicted"/>
<dbReference type="EMBL" id="ML213519">
    <property type="protein sequence ID" value="TFK48419.1"/>
    <property type="molecule type" value="Genomic_DNA"/>
</dbReference>
<keyword evidence="1" id="KW-0472">Membrane</keyword>